<name>A0A2R5GV28_9STRA</name>
<feature type="domain" description="CULT" evidence="4">
    <location>
        <begin position="298"/>
        <end position="405"/>
    </location>
</feature>
<dbReference type="InterPro" id="IPR004910">
    <property type="entry name" value="Yippee/Mis18/Cereblon"/>
</dbReference>
<evidence type="ECO:0000259" key="4">
    <source>
        <dbReference type="PROSITE" id="PS51788"/>
    </source>
</evidence>
<dbReference type="Pfam" id="PF03226">
    <property type="entry name" value="Yippee-Mis18"/>
    <property type="match status" value="1"/>
</dbReference>
<protein>
    <submittedName>
        <fullName evidence="5">Protein cereblon</fullName>
    </submittedName>
</protein>
<sequence length="411" mass="45201">MEVESVQDPSDLAEDPQSGGDTDQDWPCWQARSSAGLGLGKQAEIPEPGCEIVACVLLFRKILLMPSEAMPIRISSEFSRELTNGLEDSSLVTITEQIRFPRLVGHLECGHSRGADSALIGRVGTLARLESVVSCAPSRHASRDSNEGDIDDVDDGSHGWADVTIFGAARFKIVALEPTSGLFHAIARIRVLPDEGSGSLTRIPFTATSIPDFVRQAFDPVSLCARIVASGSRLLRPFGKEDLAENFVLPRTRMETEKFSFWLARNLPLDMRTVRALLELNSTEHRLLEILKFVTGVEETLSCAFCNAALATTANVISMSEVGAAGSYMNAFGCTHQLLTLDKVPDARSRGAPVLEHTYFPGYAWTCIYCYQCEFHIGWKYEAVDTSCIPREFFGLLRSVLTTNLPGRHWL</sequence>
<dbReference type="EMBL" id="BEYU01000119">
    <property type="protein sequence ID" value="GBG32251.1"/>
    <property type="molecule type" value="Genomic_DNA"/>
</dbReference>
<comment type="caution">
    <text evidence="5">The sequence shown here is derived from an EMBL/GenBank/DDBJ whole genome shotgun (WGS) entry which is preliminary data.</text>
</comment>
<dbReference type="AlphaFoldDB" id="A0A2R5GV28"/>
<dbReference type="Gene3D" id="2.170.150.20">
    <property type="entry name" value="Peptide methionine sulfoxide reductase"/>
    <property type="match status" value="1"/>
</dbReference>
<feature type="region of interest" description="Disordered" evidence="3">
    <location>
        <begin position="1"/>
        <end position="26"/>
    </location>
</feature>
<organism evidence="5 6">
    <name type="scientific">Hondaea fermentalgiana</name>
    <dbReference type="NCBI Taxonomy" id="2315210"/>
    <lineage>
        <taxon>Eukaryota</taxon>
        <taxon>Sar</taxon>
        <taxon>Stramenopiles</taxon>
        <taxon>Bigyra</taxon>
        <taxon>Labyrinthulomycetes</taxon>
        <taxon>Thraustochytrida</taxon>
        <taxon>Thraustochytriidae</taxon>
        <taxon>Hondaea</taxon>
    </lineage>
</organism>
<evidence type="ECO:0000256" key="1">
    <source>
        <dbReference type="ARBA" id="ARBA00022723"/>
    </source>
</evidence>
<evidence type="ECO:0000256" key="2">
    <source>
        <dbReference type="ARBA" id="ARBA00022833"/>
    </source>
</evidence>
<evidence type="ECO:0000313" key="6">
    <source>
        <dbReference type="Proteomes" id="UP000241890"/>
    </source>
</evidence>
<dbReference type="OrthoDB" id="267517at2759"/>
<gene>
    <name evidence="5" type="ORF">FCC1311_084762</name>
</gene>
<accession>A0A2R5GV28</accession>
<proteinExistence type="predicted"/>
<dbReference type="FunFam" id="2.170.150.20:FF:000007">
    <property type="entry name" value="Protein cereblon"/>
    <property type="match status" value="1"/>
</dbReference>
<evidence type="ECO:0000313" key="5">
    <source>
        <dbReference type="EMBL" id="GBG32251.1"/>
    </source>
</evidence>
<keyword evidence="2" id="KW-0862">Zinc</keyword>
<evidence type="ECO:0000256" key="3">
    <source>
        <dbReference type="SAM" id="MobiDB-lite"/>
    </source>
</evidence>
<dbReference type="PROSITE" id="PS51788">
    <property type="entry name" value="CULT"/>
    <property type="match status" value="1"/>
</dbReference>
<keyword evidence="6" id="KW-1185">Reference proteome</keyword>
<dbReference type="GO" id="GO:0046872">
    <property type="term" value="F:metal ion binding"/>
    <property type="evidence" value="ECO:0007669"/>
    <property type="project" value="UniProtKB-KW"/>
</dbReference>
<dbReference type="GO" id="GO:0005634">
    <property type="term" value="C:nucleus"/>
    <property type="evidence" value="ECO:0007669"/>
    <property type="project" value="UniProtKB-SubCell"/>
</dbReference>
<dbReference type="Proteomes" id="UP000241890">
    <property type="component" value="Unassembled WGS sequence"/>
</dbReference>
<keyword evidence="1" id="KW-0479">Metal-binding</keyword>
<dbReference type="InterPro" id="IPR034750">
    <property type="entry name" value="CULT"/>
</dbReference>
<reference evidence="5 6" key="1">
    <citation type="submission" date="2017-12" db="EMBL/GenBank/DDBJ databases">
        <title>Sequencing, de novo assembly and annotation of complete genome of a new Thraustochytrid species, strain FCC1311.</title>
        <authorList>
            <person name="Sedici K."/>
            <person name="Godart F."/>
            <person name="Aiese Cigliano R."/>
            <person name="Sanseverino W."/>
            <person name="Barakat M."/>
            <person name="Ortet P."/>
            <person name="Marechal E."/>
            <person name="Cagnac O."/>
            <person name="Amato A."/>
        </authorList>
    </citation>
    <scope>NUCLEOTIDE SEQUENCE [LARGE SCALE GENOMIC DNA]</scope>
</reference>
<dbReference type="Gene3D" id="1.20.58.1480">
    <property type="match status" value="1"/>
</dbReference>
<dbReference type="InParanoid" id="A0A2R5GV28"/>
<dbReference type="CDD" id="cd15777">
    <property type="entry name" value="CRBN_C_like"/>
    <property type="match status" value="1"/>
</dbReference>